<dbReference type="InterPro" id="IPR022198">
    <property type="entry name" value="DUF3723"/>
</dbReference>
<dbReference type="AlphaFoldDB" id="A0A8H4RIV1"/>
<dbReference type="Pfam" id="PF12520">
    <property type="entry name" value="DUF3723"/>
    <property type="match status" value="1"/>
</dbReference>
<protein>
    <submittedName>
        <fullName evidence="1">Uncharacterized protein</fullName>
    </submittedName>
</protein>
<dbReference type="OrthoDB" id="4227485at2759"/>
<proteinExistence type="predicted"/>
<sequence>MQTDPFTIESLQSRAPALSKSDFEFVQNGLKSKELFPGITDQVVRDDITQCLLALEELIPSLYTLINDIRYLKQPAELLTKLLPESRKKNLRQRWYHYFTDPGLNDQTIELQRNVSGPYTTISSHHFDYFDICYQQLLLCAYRVCKYSNAYGRLLLAELGCSMGTRG</sequence>
<reference evidence="1 2" key="1">
    <citation type="submission" date="2020-03" db="EMBL/GenBank/DDBJ databases">
        <title>Draft Genome Sequence of Cudoniella acicularis.</title>
        <authorList>
            <person name="Buettner E."/>
            <person name="Kellner H."/>
        </authorList>
    </citation>
    <scope>NUCLEOTIDE SEQUENCE [LARGE SCALE GENOMIC DNA]</scope>
    <source>
        <strain evidence="1 2">DSM 108380</strain>
    </source>
</reference>
<evidence type="ECO:0000313" key="1">
    <source>
        <dbReference type="EMBL" id="KAF4629808.1"/>
    </source>
</evidence>
<dbReference type="EMBL" id="JAAMPI010000624">
    <property type="protein sequence ID" value="KAF4629808.1"/>
    <property type="molecule type" value="Genomic_DNA"/>
</dbReference>
<name>A0A8H4RIV1_9HELO</name>
<gene>
    <name evidence="1" type="ORF">G7Y89_g8332</name>
</gene>
<keyword evidence="2" id="KW-1185">Reference proteome</keyword>
<accession>A0A8H4RIV1</accession>
<dbReference type="Proteomes" id="UP000566819">
    <property type="component" value="Unassembled WGS sequence"/>
</dbReference>
<evidence type="ECO:0000313" key="2">
    <source>
        <dbReference type="Proteomes" id="UP000566819"/>
    </source>
</evidence>
<comment type="caution">
    <text evidence="1">The sequence shown here is derived from an EMBL/GenBank/DDBJ whole genome shotgun (WGS) entry which is preliminary data.</text>
</comment>
<organism evidence="1 2">
    <name type="scientific">Cudoniella acicularis</name>
    <dbReference type="NCBI Taxonomy" id="354080"/>
    <lineage>
        <taxon>Eukaryota</taxon>
        <taxon>Fungi</taxon>
        <taxon>Dikarya</taxon>
        <taxon>Ascomycota</taxon>
        <taxon>Pezizomycotina</taxon>
        <taxon>Leotiomycetes</taxon>
        <taxon>Helotiales</taxon>
        <taxon>Tricladiaceae</taxon>
        <taxon>Cudoniella</taxon>
    </lineage>
</organism>